<accession>A0A932R1I2</accession>
<dbReference type="SUPFAM" id="SSF52833">
    <property type="entry name" value="Thioredoxin-like"/>
    <property type="match status" value="1"/>
</dbReference>
<dbReference type="PANTHER" id="PTHR42852">
    <property type="entry name" value="THIOL:DISULFIDE INTERCHANGE PROTEIN DSBE"/>
    <property type="match status" value="1"/>
</dbReference>
<keyword evidence="2" id="KW-0472">Membrane</keyword>
<keyword evidence="2" id="KW-0812">Transmembrane</keyword>
<dbReference type="Pfam" id="PF17991">
    <property type="entry name" value="Thioredoxin_10"/>
    <property type="match status" value="1"/>
</dbReference>
<evidence type="ECO:0000256" key="2">
    <source>
        <dbReference type="SAM" id="Phobius"/>
    </source>
</evidence>
<evidence type="ECO:0000256" key="1">
    <source>
        <dbReference type="SAM" id="MobiDB-lite"/>
    </source>
</evidence>
<reference evidence="4" key="1">
    <citation type="submission" date="2020-07" db="EMBL/GenBank/DDBJ databases">
        <title>Huge and variable diversity of episymbiotic CPR bacteria and DPANN archaea in groundwater ecosystems.</title>
        <authorList>
            <person name="He C.Y."/>
            <person name="Keren R."/>
            <person name="Whittaker M."/>
            <person name="Farag I.F."/>
            <person name="Doudna J."/>
            <person name="Cate J.H.D."/>
            <person name="Banfield J.F."/>
        </authorList>
    </citation>
    <scope>NUCLEOTIDE SEQUENCE</scope>
    <source>
        <strain evidence="4">NC_groundwater_973_Pr1_S-0.2um_54_13</strain>
    </source>
</reference>
<dbReference type="Proteomes" id="UP000753196">
    <property type="component" value="Unassembled WGS sequence"/>
</dbReference>
<feature type="transmembrane region" description="Helical" evidence="2">
    <location>
        <begin position="90"/>
        <end position="111"/>
    </location>
</feature>
<sequence>MILFFLSLFAGILTVLAPVVTIFPALYEKLPLINSLNRSSNRLLAAGYQKHNRLGDIIIGAALGPVFSSCSPTYFLILATVLPGSFGAGLVYLLAYAVGLCGALLACSVAGQKFLSALGVASDPGGWFKRSVGILLFFVGVAILFGYDKKLELALANKVFDVTRIEQSLLQSQESGGAKNAANIHANTNVSIASSSAPSKPVPSTRPQNAQERIAVKESKYPKAPEIVGPSGFVNTGGRPITLGEFRGKKVVLVDFWTYSCINCQRTIPYVKAWHEKYARSGLEIVSIHTPEFAFEKVQSNVARAVKDFGITYPVVLDNNYGTWGAFGNQFWPRKYLIDIDGYIVYDHIGEGNYDETEAAIRKALRERAAVLGTSEPVSGAATPENIVQFDPGKVGSPETYFGSARNQYLANGAAGESGVQTLTVPQDISSGKLFLGGTWNFAPEYAESASTKAIIVYRFRSKDVYFVASSARGVKIKITIDGGPVAGNAGADVAADGTAIIKDNRLYALVHMPEYGEHTLRIEIEDAGLDAYTFTFG</sequence>
<evidence type="ECO:0000313" key="5">
    <source>
        <dbReference type="Proteomes" id="UP000753196"/>
    </source>
</evidence>
<evidence type="ECO:0000313" key="4">
    <source>
        <dbReference type="EMBL" id="MBI3630982.1"/>
    </source>
</evidence>
<dbReference type="EMBL" id="JACQCR010000032">
    <property type="protein sequence ID" value="MBI3630982.1"/>
    <property type="molecule type" value="Genomic_DNA"/>
</dbReference>
<protein>
    <submittedName>
        <fullName evidence="4">Redoxin family protein</fullName>
    </submittedName>
</protein>
<keyword evidence="2" id="KW-1133">Transmembrane helix</keyword>
<dbReference type="PANTHER" id="PTHR42852:SF13">
    <property type="entry name" value="PROTEIN DIPZ"/>
    <property type="match status" value="1"/>
</dbReference>
<feature type="transmembrane region" description="Helical" evidence="2">
    <location>
        <begin position="131"/>
        <end position="147"/>
    </location>
</feature>
<comment type="caution">
    <text evidence="4">The sequence shown here is derived from an EMBL/GenBank/DDBJ whole genome shotgun (WGS) entry which is preliminary data.</text>
</comment>
<feature type="compositionally biased region" description="Low complexity" evidence="1">
    <location>
        <begin position="193"/>
        <end position="203"/>
    </location>
</feature>
<organism evidence="4 5">
    <name type="scientific">Candidatus Sungiibacteriota bacterium</name>
    <dbReference type="NCBI Taxonomy" id="2750080"/>
    <lineage>
        <taxon>Bacteria</taxon>
        <taxon>Candidatus Sungiibacteriota</taxon>
    </lineage>
</organism>
<dbReference type="InterPro" id="IPR050553">
    <property type="entry name" value="Thioredoxin_ResA/DsbE_sf"/>
</dbReference>
<evidence type="ECO:0000259" key="3">
    <source>
        <dbReference type="PROSITE" id="PS51352"/>
    </source>
</evidence>
<proteinExistence type="predicted"/>
<dbReference type="Gene3D" id="2.60.120.260">
    <property type="entry name" value="Galactose-binding domain-like"/>
    <property type="match status" value="1"/>
</dbReference>
<dbReference type="InterPro" id="IPR013766">
    <property type="entry name" value="Thioredoxin_domain"/>
</dbReference>
<dbReference type="Gene3D" id="3.40.30.10">
    <property type="entry name" value="Glutaredoxin"/>
    <property type="match status" value="1"/>
</dbReference>
<dbReference type="GO" id="GO:0016491">
    <property type="term" value="F:oxidoreductase activity"/>
    <property type="evidence" value="ECO:0007669"/>
    <property type="project" value="InterPro"/>
</dbReference>
<dbReference type="Pfam" id="PF08534">
    <property type="entry name" value="Redoxin"/>
    <property type="match status" value="1"/>
</dbReference>
<dbReference type="AlphaFoldDB" id="A0A932R1I2"/>
<dbReference type="InterPro" id="IPR036249">
    <property type="entry name" value="Thioredoxin-like_sf"/>
</dbReference>
<feature type="region of interest" description="Disordered" evidence="1">
    <location>
        <begin position="193"/>
        <end position="213"/>
    </location>
</feature>
<dbReference type="PROSITE" id="PS51352">
    <property type="entry name" value="THIOREDOXIN_2"/>
    <property type="match status" value="1"/>
</dbReference>
<dbReference type="InterPro" id="IPR013740">
    <property type="entry name" value="Redoxin"/>
</dbReference>
<feature type="transmembrane region" description="Helical" evidence="2">
    <location>
        <begin position="57"/>
        <end position="78"/>
    </location>
</feature>
<feature type="domain" description="Thioredoxin" evidence="3">
    <location>
        <begin position="196"/>
        <end position="366"/>
    </location>
</feature>
<name>A0A932R1I2_9BACT</name>
<gene>
    <name evidence="4" type="ORF">HY221_01460</name>
</gene>
<dbReference type="InterPro" id="IPR041017">
    <property type="entry name" value="Thioredoxin_10"/>
</dbReference>